<dbReference type="CDD" id="cd09112">
    <property type="entry name" value="PLDc_CLS_2"/>
    <property type="match status" value="1"/>
</dbReference>
<dbReference type="InterPro" id="IPR001736">
    <property type="entry name" value="PLipase_D/transphosphatidylase"/>
</dbReference>
<dbReference type="GO" id="GO:0005886">
    <property type="term" value="C:plasma membrane"/>
    <property type="evidence" value="ECO:0007669"/>
    <property type="project" value="UniProtKB-SubCell"/>
</dbReference>
<dbReference type="PANTHER" id="PTHR21248:SF22">
    <property type="entry name" value="PHOSPHOLIPASE D"/>
    <property type="match status" value="1"/>
</dbReference>
<evidence type="ECO:0000256" key="5">
    <source>
        <dbReference type="ARBA" id="ARBA00022692"/>
    </source>
</evidence>
<dbReference type="Pfam" id="PF13396">
    <property type="entry name" value="PLDc_N"/>
    <property type="match status" value="1"/>
</dbReference>
<evidence type="ECO:0000256" key="9">
    <source>
        <dbReference type="ARBA" id="ARBA00023136"/>
    </source>
</evidence>
<comment type="caution">
    <text evidence="15">The sequence shown here is derived from an EMBL/GenBank/DDBJ whole genome shotgun (WGS) entry which is preliminary data.</text>
</comment>
<protein>
    <recommendedName>
        <fullName evidence="12 13">Cardiolipin synthase</fullName>
        <shortName evidence="12">CL synthase</shortName>
        <ecNumber evidence="12 13">2.7.8.-</ecNumber>
    </recommendedName>
</protein>
<dbReference type="EC" id="2.7.8.-" evidence="12 13"/>
<dbReference type="NCBIfam" id="TIGR04265">
    <property type="entry name" value="bac_cardiolipin"/>
    <property type="match status" value="1"/>
</dbReference>
<dbReference type="CDD" id="cd09110">
    <property type="entry name" value="PLDc_CLS_1"/>
    <property type="match status" value="1"/>
</dbReference>
<comment type="similarity">
    <text evidence="12">Belongs to the phospholipase D family. Cardiolipin synthase subfamily.</text>
</comment>
<dbReference type="Gene3D" id="3.30.870.10">
    <property type="entry name" value="Endonuclease Chain A"/>
    <property type="match status" value="2"/>
</dbReference>
<keyword evidence="3 12" id="KW-0444">Lipid biosynthesis</keyword>
<dbReference type="Pfam" id="PF13091">
    <property type="entry name" value="PLDc_2"/>
    <property type="match status" value="2"/>
</dbReference>
<dbReference type="PANTHER" id="PTHR21248">
    <property type="entry name" value="CARDIOLIPIN SYNTHASE"/>
    <property type="match status" value="1"/>
</dbReference>
<evidence type="ECO:0000256" key="7">
    <source>
        <dbReference type="ARBA" id="ARBA00022989"/>
    </source>
</evidence>
<dbReference type="Proteomes" id="UP000239863">
    <property type="component" value="Unassembled WGS sequence"/>
</dbReference>
<evidence type="ECO:0000256" key="4">
    <source>
        <dbReference type="ARBA" id="ARBA00022679"/>
    </source>
</evidence>
<comment type="catalytic activity">
    <reaction evidence="12">
        <text>2 a 1,2-diacyl-sn-glycero-3-phospho-(1'-sn-glycerol) = a cardiolipin + glycerol</text>
        <dbReference type="Rhea" id="RHEA:31451"/>
        <dbReference type="ChEBI" id="CHEBI:17754"/>
        <dbReference type="ChEBI" id="CHEBI:62237"/>
        <dbReference type="ChEBI" id="CHEBI:64716"/>
    </reaction>
</comment>
<comment type="subcellular location">
    <subcellularLocation>
        <location evidence="1 12">Cell membrane</location>
        <topology evidence="1 12">Multi-pass membrane protein</topology>
    </subcellularLocation>
</comment>
<evidence type="ECO:0000313" key="16">
    <source>
        <dbReference type="Proteomes" id="UP000239863"/>
    </source>
</evidence>
<feature type="active site" evidence="12">
    <location>
        <position position="211"/>
    </location>
</feature>
<dbReference type="InterPro" id="IPR022924">
    <property type="entry name" value="Cardiolipin_synthase"/>
</dbReference>
<evidence type="ECO:0000313" key="15">
    <source>
        <dbReference type="EMBL" id="PPK46966.1"/>
    </source>
</evidence>
<evidence type="ECO:0000256" key="13">
    <source>
        <dbReference type="NCBIfam" id="TIGR04265"/>
    </source>
</evidence>
<dbReference type="GO" id="GO:0008808">
    <property type="term" value="F:cardiolipin synthase activity"/>
    <property type="evidence" value="ECO:0007669"/>
    <property type="project" value="UniProtKB-UniRule"/>
</dbReference>
<evidence type="ECO:0000256" key="3">
    <source>
        <dbReference type="ARBA" id="ARBA00022516"/>
    </source>
</evidence>
<dbReference type="HAMAP" id="MF_01916">
    <property type="entry name" value="Cardiolipin_synth_Cls"/>
    <property type="match status" value="1"/>
</dbReference>
<dbReference type="PROSITE" id="PS50035">
    <property type="entry name" value="PLD"/>
    <property type="match status" value="2"/>
</dbReference>
<name>A0A2S6FVU2_9CLOT</name>
<feature type="active site" evidence="12">
    <location>
        <position position="394"/>
    </location>
</feature>
<feature type="domain" description="PLD phosphodiesterase" evidence="14">
    <location>
        <begin position="389"/>
        <end position="416"/>
    </location>
</feature>
<keyword evidence="10 12" id="KW-0594">Phospholipid biosynthesis</keyword>
<keyword evidence="2 12" id="KW-1003">Cell membrane</keyword>
<reference evidence="15 16" key="1">
    <citation type="submission" date="2018-02" db="EMBL/GenBank/DDBJ databases">
        <title>Genomic Encyclopedia of Archaeal and Bacterial Type Strains, Phase II (KMG-II): from individual species to whole genera.</title>
        <authorList>
            <person name="Goeker M."/>
        </authorList>
    </citation>
    <scope>NUCLEOTIDE SEQUENCE [LARGE SCALE GENOMIC DNA]</scope>
    <source>
        <strain evidence="15 16">DSM 15099</strain>
    </source>
</reference>
<feature type="transmembrane region" description="Helical" evidence="12">
    <location>
        <begin position="32"/>
        <end position="53"/>
    </location>
</feature>
<dbReference type="EMBL" id="PTIS01000014">
    <property type="protein sequence ID" value="PPK46966.1"/>
    <property type="molecule type" value="Genomic_DNA"/>
</dbReference>
<feature type="active site" evidence="12">
    <location>
        <position position="396"/>
    </location>
</feature>
<dbReference type="GO" id="GO:0032049">
    <property type="term" value="P:cardiolipin biosynthetic process"/>
    <property type="evidence" value="ECO:0007669"/>
    <property type="project" value="UniProtKB-UniRule"/>
</dbReference>
<keyword evidence="7 12" id="KW-1133">Transmembrane helix</keyword>
<evidence type="ECO:0000256" key="1">
    <source>
        <dbReference type="ARBA" id="ARBA00004651"/>
    </source>
</evidence>
<keyword evidence="11 12" id="KW-1208">Phospholipid metabolism</keyword>
<feature type="active site" evidence="12">
    <location>
        <position position="401"/>
    </location>
</feature>
<feature type="domain" description="PLD phosphodiesterase" evidence="14">
    <location>
        <begin position="206"/>
        <end position="233"/>
    </location>
</feature>
<sequence>MNFQTIATFILFINIIISITIISLERKKPEKAIAWLLVLTLLPPVGLILYIFLGRNWKLHKLNETITDDIKELIYPITKDYKHQEYVPLMELLANNSDSPIFINNNIKIFADGTEKFASLKEELLKATHHIHLEYYIVKSDEIGNEIKDILIKKSREGVIVRFIMDRVGSIKIKRSYINDLKNAGVDVVQYSYFLAPILRSINTQINYRNHRKIVVIDGKVGFIGGANIGDEYLGKGKLGYWRDTHIMVKGDFVLGLQAVFLDDFMTIQRANNQYSFYDLEFKHYFPTPEKHGDKVMQLVKSGPDSTFPSIMQGVVKMISMATHHIYITTPYFVPTESVLEALRIAALGGIDVRILFPGQADHLVVYYASRTYLLDLLKCGAHIYLYDEKSFVHAKVTTVDGRIATLGTANMDIRSYELNYEINAMIYDSSVTEELEMMFYNDISKSKKLTLEDFQNTKRIYKIIEAVSRMFSAIL</sequence>
<keyword evidence="4 12" id="KW-0808">Transferase</keyword>
<feature type="active site" evidence="12">
    <location>
        <position position="213"/>
    </location>
</feature>
<evidence type="ECO:0000256" key="10">
    <source>
        <dbReference type="ARBA" id="ARBA00023209"/>
    </source>
</evidence>
<evidence type="ECO:0000256" key="12">
    <source>
        <dbReference type="HAMAP-Rule" id="MF_01916"/>
    </source>
</evidence>
<accession>A0A2S6FVU2</accession>
<comment type="function">
    <text evidence="12">Catalyzes the reversible phosphatidyl group transfer from one phosphatidylglycerol molecule to another to form cardiolipin (CL) (diphosphatidylglycerol) and glycerol.</text>
</comment>
<evidence type="ECO:0000256" key="11">
    <source>
        <dbReference type="ARBA" id="ARBA00023264"/>
    </source>
</evidence>
<keyword evidence="8 12" id="KW-0443">Lipid metabolism</keyword>
<proteinExistence type="inferred from homology"/>
<evidence type="ECO:0000256" key="2">
    <source>
        <dbReference type="ARBA" id="ARBA00022475"/>
    </source>
</evidence>
<keyword evidence="5 12" id="KW-0812">Transmembrane</keyword>
<dbReference type="InterPro" id="IPR025202">
    <property type="entry name" value="PLD-like_dom"/>
</dbReference>
<evidence type="ECO:0000256" key="8">
    <source>
        <dbReference type="ARBA" id="ARBA00023098"/>
    </source>
</evidence>
<dbReference type="InterPro" id="IPR027379">
    <property type="entry name" value="CLS_N"/>
</dbReference>
<evidence type="ECO:0000259" key="14">
    <source>
        <dbReference type="PROSITE" id="PS50035"/>
    </source>
</evidence>
<dbReference type="InterPro" id="IPR030874">
    <property type="entry name" value="Cardiolipin_synth_Firmi"/>
</dbReference>
<organism evidence="15 16">
    <name type="scientific">Clostridium algidicarnis DSM 15099</name>
    <dbReference type="NCBI Taxonomy" id="1121295"/>
    <lineage>
        <taxon>Bacteria</taxon>
        <taxon>Bacillati</taxon>
        <taxon>Bacillota</taxon>
        <taxon>Clostridia</taxon>
        <taxon>Eubacteriales</taxon>
        <taxon>Clostridiaceae</taxon>
        <taxon>Clostridium</taxon>
    </lineage>
</organism>
<dbReference type="SUPFAM" id="SSF56024">
    <property type="entry name" value="Phospholipase D/nuclease"/>
    <property type="match status" value="2"/>
</dbReference>
<feature type="transmembrane region" description="Helical" evidence="12">
    <location>
        <begin position="6"/>
        <end position="25"/>
    </location>
</feature>
<keyword evidence="9 12" id="KW-0472">Membrane</keyword>
<dbReference type="OrthoDB" id="9762009at2"/>
<dbReference type="AlphaFoldDB" id="A0A2S6FVU2"/>
<feature type="active site" evidence="12">
    <location>
        <position position="218"/>
    </location>
</feature>
<gene>
    <name evidence="15" type="ORF">BD821_1145</name>
</gene>
<dbReference type="RefSeq" id="WP_104410309.1">
    <property type="nucleotide sequence ID" value="NZ_PTIS01000014.1"/>
</dbReference>
<dbReference type="SMART" id="SM00155">
    <property type="entry name" value="PLDc"/>
    <property type="match status" value="2"/>
</dbReference>
<evidence type="ECO:0000256" key="6">
    <source>
        <dbReference type="ARBA" id="ARBA00022737"/>
    </source>
</evidence>
<keyword evidence="6" id="KW-0677">Repeat</keyword>
<dbReference type="STRING" id="37659.GCA_000703125_01357"/>